<name>A0ABR7CJP9_9BACT</name>
<comment type="caution">
    <text evidence="2">The sequence shown here is derived from an EMBL/GenBank/DDBJ whole genome shotgun (WGS) entry which is preliminary data.</text>
</comment>
<feature type="chain" id="PRO_5047484496" evidence="1">
    <location>
        <begin position="17"/>
        <end position="292"/>
    </location>
</feature>
<dbReference type="EMBL" id="JACOOK010000001">
    <property type="protein sequence ID" value="MBC5615881.1"/>
    <property type="molecule type" value="Genomic_DNA"/>
</dbReference>
<gene>
    <name evidence="2" type="ORF">H8S08_02445</name>
</gene>
<dbReference type="Proteomes" id="UP000636891">
    <property type="component" value="Unassembled WGS sequence"/>
</dbReference>
<protein>
    <submittedName>
        <fullName evidence="2">Uncharacterized protein</fullName>
    </submittedName>
</protein>
<keyword evidence="1" id="KW-0732">Signal</keyword>
<evidence type="ECO:0000313" key="2">
    <source>
        <dbReference type="EMBL" id="MBC5615881.1"/>
    </source>
</evidence>
<sequence>MKYLCFIFLIAGFSIACTGSGNRNSRTTPSGPIAVVIDTITDATDSDRIAPGTLTDLRNPAYMRAVADTIRLQLGGALYDAADPADSITVLETYYDQDSVYGLSRTYVYINHNREAPAYRWFEPDSLQKRFDSYREDMIRDGSAALFDEALQRGRDTLIIRLDSTIERYRGYWVCVYKYPGREDYYLDDNRTWKFVYCLSDSTFSFLNMDGPEPDLITSFQSDSAGNFTIGFPGREADFSLIDPERGLYRETIKGKFRSYMIPASNVRKFDIIRYADTDGGMISWFERVEEE</sequence>
<dbReference type="PROSITE" id="PS51257">
    <property type="entry name" value="PROKAR_LIPOPROTEIN"/>
    <property type="match status" value="1"/>
</dbReference>
<reference evidence="2 3" key="1">
    <citation type="submission" date="2020-08" db="EMBL/GenBank/DDBJ databases">
        <title>Genome public.</title>
        <authorList>
            <person name="Liu C."/>
            <person name="Sun Q."/>
        </authorList>
    </citation>
    <scope>NUCLEOTIDE SEQUENCE [LARGE SCALE GENOMIC DNA]</scope>
    <source>
        <strain evidence="2 3">New-7</strain>
    </source>
</reference>
<evidence type="ECO:0000313" key="3">
    <source>
        <dbReference type="Proteomes" id="UP000636891"/>
    </source>
</evidence>
<accession>A0ABR7CJP9</accession>
<organism evidence="2 3">
    <name type="scientific">Alistipes hominis</name>
    <dbReference type="NCBI Taxonomy" id="2763015"/>
    <lineage>
        <taxon>Bacteria</taxon>
        <taxon>Pseudomonadati</taxon>
        <taxon>Bacteroidota</taxon>
        <taxon>Bacteroidia</taxon>
        <taxon>Bacteroidales</taxon>
        <taxon>Rikenellaceae</taxon>
        <taxon>Alistipes</taxon>
    </lineage>
</organism>
<evidence type="ECO:0000256" key="1">
    <source>
        <dbReference type="SAM" id="SignalP"/>
    </source>
</evidence>
<proteinExistence type="predicted"/>
<dbReference type="RefSeq" id="WP_101571233.1">
    <property type="nucleotide sequence ID" value="NZ_JACOOK010000001.1"/>
</dbReference>
<feature type="signal peptide" evidence="1">
    <location>
        <begin position="1"/>
        <end position="16"/>
    </location>
</feature>
<keyword evidence="3" id="KW-1185">Reference proteome</keyword>